<dbReference type="InterPro" id="IPR005017">
    <property type="entry name" value="OMPP1/FadL/TodX"/>
</dbReference>
<keyword evidence="7" id="KW-0998">Cell outer membrane</keyword>
<dbReference type="RefSeq" id="WP_025312878.1">
    <property type="nucleotide sequence ID" value="NZ_CP004372.1"/>
</dbReference>
<evidence type="ECO:0000256" key="5">
    <source>
        <dbReference type="ARBA" id="ARBA00022729"/>
    </source>
</evidence>
<dbReference type="SUPFAM" id="SSF56935">
    <property type="entry name" value="Porins"/>
    <property type="match status" value="1"/>
</dbReference>
<evidence type="ECO:0000313" key="9">
    <source>
        <dbReference type="EMBL" id="AHM05189.1"/>
    </source>
</evidence>
<gene>
    <name evidence="9" type="ORF">roselon_02901</name>
</gene>
<dbReference type="PANTHER" id="PTHR35093:SF8">
    <property type="entry name" value="OUTER MEMBRANE PROTEIN NMB0088-RELATED"/>
    <property type="match status" value="1"/>
</dbReference>
<dbReference type="eggNOG" id="COG2067">
    <property type="taxonomic scope" value="Bacteria"/>
</dbReference>
<dbReference type="AlphaFoldDB" id="W8RVE8"/>
<keyword evidence="10" id="KW-1185">Reference proteome</keyword>
<comment type="similarity">
    <text evidence="2">Belongs to the OmpP1/FadL family.</text>
</comment>
<dbReference type="Proteomes" id="UP000019593">
    <property type="component" value="Chromosome"/>
</dbReference>
<feature type="chain" id="PRO_5004912755" evidence="8">
    <location>
        <begin position="21"/>
        <end position="391"/>
    </location>
</feature>
<organism evidence="9 10">
    <name type="scientific">Roseicyclus elongatus DSM 19469</name>
    <dbReference type="NCBI Taxonomy" id="1294273"/>
    <lineage>
        <taxon>Bacteria</taxon>
        <taxon>Pseudomonadati</taxon>
        <taxon>Pseudomonadota</taxon>
        <taxon>Alphaproteobacteria</taxon>
        <taxon>Rhodobacterales</taxon>
        <taxon>Roseobacteraceae</taxon>
        <taxon>Roseicyclus</taxon>
    </lineage>
</organism>
<dbReference type="GO" id="GO:0015483">
    <property type="term" value="F:long-chain fatty acid transporting porin activity"/>
    <property type="evidence" value="ECO:0007669"/>
    <property type="project" value="TreeGrafter"/>
</dbReference>
<keyword evidence="4" id="KW-0812">Transmembrane</keyword>
<dbReference type="PANTHER" id="PTHR35093">
    <property type="entry name" value="OUTER MEMBRANE PROTEIN NMB0088-RELATED"/>
    <property type="match status" value="1"/>
</dbReference>
<evidence type="ECO:0000256" key="6">
    <source>
        <dbReference type="ARBA" id="ARBA00023136"/>
    </source>
</evidence>
<dbReference type="EMBL" id="CP004372">
    <property type="protein sequence ID" value="AHM05189.1"/>
    <property type="molecule type" value="Genomic_DNA"/>
</dbReference>
<evidence type="ECO:0000313" key="10">
    <source>
        <dbReference type="Proteomes" id="UP000019593"/>
    </source>
</evidence>
<dbReference type="Pfam" id="PF03349">
    <property type="entry name" value="Toluene_X"/>
    <property type="match status" value="1"/>
</dbReference>
<name>W8RVE8_9RHOB</name>
<keyword evidence="3" id="KW-1134">Transmembrane beta strand</keyword>
<accession>W8RVE8</accession>
<evidence type="ECO:0000256" key="3">
    <source>
        <dbReference type="ARBA" id="ARBA00022452"/>
    </source>
</evidence>
<dbReference type="Gene3D" id="2.40.160.60">
    <property type="entry name" value="Outer membrane protein transport protein (OMPP1/FadL/TodX)"/>
    <property type="match status" value="1"/>
</dbReference>
<evidence type="ECO:0000256" key="8">
    <source>
        <dbReference type="SAM" id="SignalP"/>
    </source>
</evidence>
<feature type="signal peptide" evidence="8">
    <location>
        <begin position="1"/>
        <end position="20"/>
    </location>
</feature>
<keyword evidence="6" id="KW-0472">Membrane</keyword>
<proteinExistence type="inferred from homology"/>
<keyword evidence="5 8" id="KW-0732">Signal</keyword>
<dbReference type="HOGENOM" id="CLU_039022_1_0_5"/>
<comment type="subcellular location">
    <subcellularLocation>
        <location evidence="1">Cell outer membrane</location>
        <topology evidence="1">Multi-pass membrane protein</topology>
    </subcellularLocation>
</comment>
<sequence>MYRFTAASAALLATTAVAQAGGVERQAQTPAILFEDGTYVELSYSFADPDVSGVQVYDFPVGGAPAGSSSGDVAPSYSFASFSFRTDLSERLSFAVIYDQPIGADVDYSGVATPPWYLYRAGEGSQAEIRSEQVTAALRYEIDENFSVYGGLRFVTAEGNVALFNNSAPPAGAGNRYIMEADGSTELGYMLGAAYERADIALRVALTYYSATTHEFTGTEGSTLGGVGPTRFETTIPQQVLLEAQTGVAEGTLVFGSIRWTDWSEFDITPPTFDALTGSSLVNYDDDTFTYTIGGARRLSDNWAVLGSITYEAEQDGFSGNLGPTDGRTSLGLGVRYDRGPWRVLVGGSYTWIGDAETEAPGVTGAAPGTTFAEFRDNTAIGYGLRVGYSF</sequence>
<evidence type="ECO:0000256" key="4">
    <source>
        <dbReference type="ARBA" id="ARBA00022692"/>
    </source>
</evidence>
<dbReference type="STRING" id="1294273.roselon_02901"/>
<protein>
    <submittedName>
        <fullName evidence="9">Membrane protein involved in aromatic hydrocarbon degradation</fullName>
    </submittedName>
</protein>
<reference evidence="9 10" key="1">
    <citation type="submission" date="2013-03" db="EMBL/GenBank/DDBJ databases">
        <authorList>
            <person name="Fiebig A."/>
            <person name="Goeker M."/>
            <person name="Klenk H.-P.P."/>
        </authorList>
    </citation>
    <scope>NUCLEOTIDE SEQUENCE [LARGE SCALE GENOMIC DNA]</scope>
    <source>
        <strain evidence="10">DSM 19469</strain>
    </source>
</reference>
<dbReference type="KEGG" id="red:roselon_02901"/>
<dbReference type="GO" id="GO:0009279">
    <property type="term" value="C:cell outer membrane"/>
    <property type="evidence" value="ECO:0007669"/>
    <property type="project" value="UniProtKB-SubCell"/>
</dbReference>
<evidence type="ECO:0000256" key="2">
    <source>
        <dbReference type="ARBA" id="ARBA00008163"/>
    </source>
</evidence>
<evidence type="ECO:0000256" key="7">
    <source>
        <dbReference type="ARBA" id="ARBA00023237"/>
    </source>
</evidence>
<dbReference type="OrthoDB" id="6679728at2"/>
<evidence type="ECO:0000256" key="1">
    <source>
        <dbReference type="ARBA" id="ARBA00004571"/>
    </source>
</evidence>